<dbReference type="InterPro" id="IPR002129">
    <property type="entry name" value="PyrdxlP-dep_de-COase"/>
</dbReference>
<dbReference type="AlphaFoldDB" id="A0A2T7PUV0"/>
<evidence type="ECO:0000256" key="6">
    <source>
        <dbReference type="PIRSR" id="PIRSR602129-50"/>
    </source>
</evidence>
<evidence type="ECO:0000256" key="4">
    <source>
        <dbReference type="ARBA" id="ARBA00022898"/>
    </source>
</evidence>
<dbReference type="GO" id="GO:0004351">
    <property type="term" value="F:glutamate decarboxylase activity"/>
    <property type="evidence" value="ECO:0007669"/>
    <property type="project" value="TreeGrafter"/>
</dbReference>
<evidence type="ECO:0000256" key="2">
    <source>
        <dbReference type="ARBA" id="ARBA00009533"/>
    </source>
</evidence>
<keyword evidence="10" id="KW-1185">Reference proteome</keyword>
<keyword evidence="3" id="KW-0210">Decarboxylase</keyword>
<evidence type="ECO:0000313" key="10">
    <source>
        <dbReference type="Proteomes" id="UP000245119"/>
    </source>
</evidence>
<dbReference type="PANTHER" id="PTHR45677">
    <property type="entry name" value="GLUTAMATE DECARBOXYLASE-RELATED"/>
    <property type="match status" value="1"/>
</dbReference>
<dbReference type="OrthoDB" id="392571at2759"/>
<name>A0A2T7PUV0_POMCA</name>
<evidence type="ECO:0000313" key="9">
    <source>
        <dbReference type="EMBL" id="PVD37189.1"/>
    </source>
</evidence>
<dbReference type="GO" id="GO:0009449">
    <property type="term" value="P:gamma-aminobutyric acid biosynthetic process"/>
    <property type="evidence" value="ECO:0007669"/>
    <property type="project" value="TreeGrafter"/>
</dbReference>
<dbReference type="Pfam" id="PF00282">
    <property type="entry name" value="Pyridoxal_deC"/>
    <property type="match status" value="1"/>
</dbReference>
<organism evidence="9 10">
    <name type="scientific">Pomacea canaliculata</name>
    <name type="common">Golden apple snail</name>
    <dbReference type="NCBI Taxonomy" id="400727"/>
    <lineage>
        <taxon>Eukaryota</taxon>
        <taxon>Metazoa</taxon>
        <taxon>Spiralia</taxon>
        <taxon>Lophotrochozoa</taxon>
        <taxon>Mollusca</taxon>
        <taxon>Gastropoda</taxon>
        <taxon>Caenogastropoda</taxon>
        <taxon>Architaenioglossa</taxon>
        <taxon>Ampullarioidea</taxon>
        <taxon>Ampullariidae</taxon>
        <taxon>Pomacea</taxon>
    </lineage>
</organism>
<gene>
    <name evidence="9" type="ORF">C0Q70_04184</name>
</gene>
<evidence type="ECO:0000256" key="1">
    <source>
        <dbReference type="ARBA" id="ARBA00001933"/>
    </source>
</evidence>
<feature type="modified residue" description="N6-(pyridoxal phosphate)lysine" evidence="6">
    <location>
        <position position="368"/>
    </location>
</feature>
<dbReference type="EMBL" id="PZQS01000002">
    <property type="protein sequence ID" value="PVD37189.1"/>
    <property type="molecule type" value="Genomic_DNA"/>
</dbReference>
<keyword evidence="4 6" id="KW-0663">Pyridoxal phosphate</keyword>
<feature type="region of interest" description="Disordered" evidence="8">
    <location>
        <begin position="62"/>
        <end position="82"/>
    </location>
</feature>
<dbReference type="Proteomes" id="UP000245119">
    <property type="component" value="Linkage Group LG2"/>
</dbReference>
<evidence type="ECO:0008006" key="11">
    <source>
        <dbReference type="Google" id="ProtNLM"/>
    </source>
</evidence>
<dbReference type="PANTHER" id="PTHR45677:SF10">
    <property type="entry name" value="GLUTAMATE DECARBOXYLASE"/>
    <property type="match status" value="1"/>
</dbReference>
<dbReference type="InterPro" id="IPR021115">
    <property type="entry name" value="Pyridoxal-P_BS"/>
</dbReference>
<comment type="similarity">
    <text evidence="2 7">Belongs to the group II decarboxylase family.</text>
</comment>
<evidence type="ECO:0000256" key="5">
    <source>
        <dbReference type="ARBA" id="ARBA00023239"/>
    </source>
</evidence>
<evidence type="ECO:0000256" key="3">
    <source>
        <dbReference type="ARBA" id="ARBA00022793"/>
    </source>
</evidence>
<dbReference type="SUPFAM" id="SSF53383">
    <property type="entry name" value="PLP-dependent transferases"/>
    <property type="match status" value="1"/>
</dbReference>
<comment type="caution">
    <text evidence="9">The sequence shown here is derived from an EMBL/GenBank/DDBJ whole genome shotgun (WGS) entry which is preliminary data.</text>
</comment>
<evidence type="ECO:0000256" key="8">
    <source>
        <dbReference type="SAM" id="MobiDB-lite"/>
    </source>
</evidence>
<dbReference type="Gene3D" id="3.40.640.10">
    <property type="entry name" value="Type I PLP-dependent aspartate aminotransferase-like (Major domain)"/>
    <property type="match status" value="1"/>
</dbReference>
<dbReference type="Gene3D" id="3.90.1150.170">
    <property type="match status" value="2"/>
</dbReference>
<evidence type="ECO:0000256" key="7">
    <source>
        <dbReference type="RuleBase" id="RU000382"/>
    </source>
</evidence>
<dbReference type="GO" id="GO:0030170">
    <property type="term" value="F:pyridoxal phosphate binding"/>
    <property type="evidence" value="ECO:0007669"/>
    <property type="project" value="InterPro"/>
</dbReference>
<comment type="cofactor">
    <cofactor evidence="1 6 7">
        <name>pyridoxal 5'-phosphate</name>
        <dbReference type="ChEBI" id="CHEBI:597326"/>
    </cofactor>
</comment>
<dbReference type="GO" id="GO:0005737">
    <property type="term" value="C:cytoplasm"/>
    <property type="evidence" value="ECO:0007669"/>
    <property type="project" value="TreeGrafter"/>
</dbReference>
<sequence>MDWAQMKTAETIGVGSRVNSPMLTEHSQCDSNKEVDSQEAEGQMAYQCGMFLNKLKRGIVNHTSSHGSNTASEEGPQQGKDSHAAIICKSSDWSQFEGVLESDFFNAGGEGKACKFLREVALVLMQYYVAEMDRKTKVVDFHHPHQLREMMSHCLDIDETPRDLEQLLSDCKETLKYCVKTGGRSVHLMEIVGAFDLLGENCWENEGEGIFAPGGAVSNLYGVLIARHSVFPKAKEEGMPWGVCPVVFTSEHSHFSIKRACALLGIGTNNCIRVRCDHRGKMLVEELEQHILAAKAAGKTPVMVNAMCGTTGLGAIDPLDAIADVCRTYGIWMHVDGAWGGALLMSRDHRYLMKGIERADSMTWNPHKMMGVPLQCSAILCKRKGILQAANQMKADYLFQQDKHYDLSWDTGDKTIQCGRHNDIFKMWLMWRAKALMMESGTTMVQYQPLGTMPNFFRVAVSNPILTTQDMDFLVDEIDRLGRDIPYPILDA</sequence>
<dbReference type="InterPro" id="IPR015421">
    <property type="entry name" value="PyrdxlP-dep_Trfase_major"/>
</dbReference>
<dbReference type="InterPro" id="IPR015424">
    <property type="entry name" value="PyrdxlP-dep_Trfase"/>
</dbReference>
<dbReference type="STRING" id="400727.A0A2T7PUV0"/>
<keyword evidence="5 7" id="KW-0456">Lyase</keyword>
<feature type="compositionally biased region" description="Polar residues" evidence="8">
    <location>
        <begin position="62"/>
        <end position="72"/>
    </location>
</feature>
<proteinExistence type="inferred from homology"/>
<reference evidence="9 10" key="1">
    <citation type="submission" date="2018-04" db="EMBL/GenBank/DDBJ databases">
        <title>The genome of golden apple snail Pomacea canaliculata provides insight into stress tolerance and invasive adaptation.</title>
        <authorList>
            <person name="Liu C."/>
            <person name="Liu B."/>
            <person name="Ren Y."/>
            <person name="Zhang Y."/>
            <person name="Wang H."/>
            <person name="Li S."/>
            <person name="Jiang F."/>
            <person name="Yin L."/>
            <person name="Zhang G."/>
            <person name="Qian W."/>
            <person name="Fan W."/>
        </authorList>
    </citation>
    <scope>NUCLEOTIDE SEQUENCE [LARGE SCALE GENOMIC DNA]</scope>
    <source>
        <strain evidence="9">SZHN2017</strain>
        <tissue evidence="9">Muscle</tissue>
    </source>
</reference>
<accession>A0A2T7PUV0</accession>
<protein>
    <recommendedName>
        <fullName evidence="11">Glutamate decarboxylase</fullName>
    </recommendedName>
</protein>
<dbReference type="PROSITE" id="PS00392">
    <property type="entry name" value="DDC_GAD_HDC_YDC"/>
    <property type="match status" value="1"/>
</dbReference>